<keyword evidence="1" id="KW-0732">Signal</keyword>
<dbReference type="RefSeq" id="XP_066698566.1">
    <property type="nucleotide sequence ID" value="XM_066846168.1"/>
</dbReference>
<proteinExistence type="predicted"/>
<dbReference type="EMBL" id="JAQQWE010000006">
    <property type="protein sequence ID" value="KAK7949060.1"/>
    <property type="molecule type" value="Genomic_DNA"/>
</dbReference>
<comment type="caution">
    <text evidence="2">The sequence shown here is derived from an EMBL/GenBank/DDBJ whole genome shotgun (WGS) entry which is preliminary data.</text>
</comment>
<evidence type="ECO:0000313" key="3">
    <source>
        <dbReference type="Proteomes" id="UP001391051"/>
    </source>
</evidence>
<evidence type="ECO:0000313" key="2">
    <source>
        <dbReference type="EMBL" id="KAK7949060.1"/>
    </source>
</evidence>
<protein>
    <submittedName>
        <fullName evidence="2">Uncharacterized protein</fullName>
    </submittedName>
</protein>
<organism evidence="2 3">
    <name type="scientific">Apiospora aurea</name>
    <dbReference type="NCBI Taxonomy" id="335848"/>
    <lineage>
        <taxon>Eukaryota</taxon>
        <taxon>Fungi</taxon>
        <taxon>Dikarya</taxon>
        <taxon>Ascomycota</taxon>
        <taxon>Pezizomycotina</taxon>
        <taxon>Sordariomycetes</taxon>
        <taxon>Xylariomycetidae</taxon>
        <taxon>Amphisphaeriales</taxon>
        <taxon>Apiosporaceae</taxon>
        <taxon>Apiospora</taxon>
    </lineage>
</organism>
<evidence type="ECO:0000256" key="1">
    <source>
        <dbReference type="SAM" id="SignalP"/>
    </source>
</evidence>
<gene>
    <name evidence="2" type="ORF">PG986_009946</name>
</gene>
<reference evidence="2 3" key="1">
    <citation type="submission" date="2023-01" db="EMBL/GenBank/DDBJ databases">
        <title>Analysis of 21 Apiospora genomes using comparative genomics revels a genus with tremendous synthesis potential of carbohydrate active enzymes and secondary metabolites.</title>
        <authorList>
            <person name="Sorensen T."/>
        </authorList>
    </citation>
    <scope>NUCLEOTIDE SEQUENCE [LARGE SCALE GENOMIC DNA]</scope>
    <source>
        <strain evidence="2 3">CBS 24483</strain>
    </source>
</reference>
<name>A0ABR1Q9D6_9PEZI</name>
<dbReference type="Proteomes" id="UP001391051">
    <property type="component" value="Unassembled WGS sequence"/>
</dbReference>
<accession>A0ABR1Q9D6</accession>
<feature type="chain" id="PRO_5045518865" evidence="1">
    <location>
        <begin position="20"/>
        <end position="89"/>
    </location>
</feature>
<dbReference type="GeneID" id="92079230"/>
<feature type="signal peptide" evidence="1">
    <location>
        <begin position="1"/>
        <end position="19"/>
    </location>
</feature>
<keyword evidence="3" id="KW-1185">Reference proteome</keyword>
<sequence>MQISFLVTGLLAQVIVAKALVTPAPSLENREAFEKAKRLVIDTDPRLPYNQVVVPTYCIENKLCYIGCFAQIVPKGKCLGCQGCDPLPI</sequence>